<dbReference type="InterPro" id="IPR003395">
    <property type="entry name" value="RecF/RecN/SMC_N"/>
</dbReference>
<keyword evidence="4 12" id="KW-0963">Cytoplasm</keyword>
<name>A0A239FCZ9_9FIRM</name>
<evidence type="ECO:0000256" key="5">
    <source>
        <dbReference type="ARBA" id="ARBA00022705"/>
    </source>
</evidence>
<protein>
    <recommendedName>
        <fullName evidence="3 12">DNA replication and repair protein RecF</fullName>
    </recommendedName>
</protein>
<dbReference type="OrthoDB" id="9803889at2"/>
<evidence type="ECO:0000256" key="3">
    <source>
        <dbReference type="ARBA" id="ARBA00020170"/>
    </source>
</evidence>
<dbReference type="AlphaFoldDB" id="A0A239FCZ9"/>
<dbReference type="CDD" id="cd03242">
    <property type="entry name" value="ABC_RecF"/>
    <property type="match status" value="1"/>
</dbReference>
<dbReference type="NCBIfam" id="TIGR00611">
    <property type="entry name" value="recf"/>
    <property type="match status" value="1"/>
</dbReference>
<evidence type="ECO:0000256" key="2">
    <source>
        <dbReference type="ARBA" id="ARBA00008016"/>
    </source>
</evidence>
<evidence type="ECO:0000256" key="12">
    <source>
        <dbReference type="HAMAP-Rule" id="MF_00365"/>
    </source>
</evidence>
<evidence type="ECO:0000313" key="15">
    <source>
        <dbReference type="EMBL" id="SNS54611.1"/>
    </source>
</evidence>
<evidence type="ECO:0000256" key="9">
    <source>
        <dbReference type="ARBA" id="ARBA00023125"/>
    </source>
</evidence>
<dbReference type="GO" id="GO:0003697">
    <property type="term" value="F:single-stranded DNA binding"/>
    <property type="evidence" value="ECO:0007669"/>
    <property type="project" value="UniProtKB-UniRule"/>
</dbReference>
<evidence type="ECO:0000256" key="10">
    <source>
        <dbReference type="ARBA" id="ARBA00023204"/>
    </source>
</evidence>
<dbReference type="InterPro" id="IPR042174">
    <property type="entry name" value="RecF_2"/>
</dbReference>
<keyword evidence="5 12" id="KW-0235">DNA replication</keyword>
<dbReference type="PANTHER" id="PTHR32182">
    <property type="entry name" value="DNA REPLICATION AND REPAIR PROTEIN RECF"/>
    <property type="match status" value="1"/>
</dbReference>
<evidence type="ECO:0000256" key="1">
    <source>
        <dbReference type="ARBA" id="ARBA00004496"/>
    </source>
</evidence>
<dbReference type="PROSITE" id="PS00618">
    <property type="entry name" value="RECF_2"/>
    <property type="match status" value="1"/>
</dbReference>
<dbReference type="GO" id="GO:0006260">
    <property type="term" value="P:DNA replication"/>
    <property type="evidence" value="ECO:0007669"/>
    <property type="project" value="UniProtKB-UniRule"/>
</dbReference>
<evidence type="ECO:0000256" key="13">
    <source>
        <dbReference type="RuleBase" id="RU000578"/>
    </source>
</evidence>
<keyword evidence="16" id="KW-1185">Reference proteome</keyword>
<evidence type="ECO:0000256" key="11">
    <source>
        <dbReference type="ARBA" id="ARBA00023236"/>
    </source>
</evidence>
<keyword evidence="7 12" id="KW-0227">DNA damage</keyword>
<dbReference type="PANTHER" id="PTHR32182:SF0">
    <property type="entry name" value="DNA REPLICATION AND REPAIR PROTEIN RECF"/>
    <property type="match status" value="1"/>
</dbReference>
<dbReference type="EMBL" id="FZOJ01000012">
    <property type="protein sequence ID" value="SNS54611.1"/>
    <property type="molecule type" value="Genomic_DNA"/>
</dbReference>
<dbReference type="HAMAP" id="MF_00365">
    <property type="entry name" value="RecF"/>
    <property type="match status" value="1"/>
</dbReference>
<dbReference type="InterPro" id="IPR018078">
    <property type="entry name" value="DNA-binding_RecF_CS"/>
</dbReference>
<evidence type="ECO:0000256" key="7">
    <source>
        <dbReference type="ARBA" id="ARBA00022763"/>
    </source>
</evidence>
<comment type="function">
    <text evidence="12 13">The RecF protein is involved in DNA metabolism; it is required for DNA replication and normal SOS inducibility. RecF binds preferentially to single-stranded, linear DNA. It also seems to bind ATP.</text>
</comment>
<dbReference type="GO" id="GO:0009432">
    <property type="term" value="P:SOS response"/>
    <property type="evidence" value="ECO:0007669"/>
    <property type="project" value="UniProtKB-UniRule"/>
</dbReference>
<feature type="binding site" evidence="12">
    <location>
        <begin position="30"/>
        <end position="37"/>
    </location>
    <ligand>
        <name>ATP</name>
        <dbReference type="ChEBI" id="CHEBI:30616"/>
    </ligand>
</feature>
<dbReference type="PROSITE" id="PS00617">
    <property type="entry name" value="RECF_1"/>
    <property type="match status" value="1"/>
</dbReference>
<dbReference type="GO" id="GO:0005524">
    <property type="term" value="F:ATP binding"/>
    <property type="evidence" value="ECO:0007669"/>
    <property type="project" value="UniProtKB-UniRule"/>
</dbReference>
<evidence type="ECO:0000313" key="16">
    <source>
        <dbReference type="Proteomes" id="UP000198304"/>
    </source>
</evidence>
<evidence type="ECO:0000256" key="6">
    <source>
        <dbReference type="ARBA" id="ARBA00022741"/>
    </source>
</evidence>
<comment type="subcellular location">
    <subcellularLocation>
        <location evidence="1 12 13">Cytoplasm</location>
    </subcellularLocation>
</comment>
<organism evidence="15 16">
    <name type="scientific">Anaerovirgula multivorans</name>
    <dbReference type="NCBI Taxonomy" id="312168"/>
    <lineage>
        <taxon>Bacteria</taxon>
        <taxon>Bacillati</taxon>
        <taxon>Bacillota</taxon>
        <taxon>Clostridia</taxon>
        <taxon>Peptostreptococcales</taxon>
        <taxon>Natronincolaceae</taxon>
        <taxon>Anaerovirgula</taxon>
    </lineage>
</organism>
<dbReference type="SUPFAM" id="SSF52540">
    <property type="entry name" value="P-loop containing nucleoside triphosphate hydrolases"/>
    <property type="match status" value="1"/>
</dbReference>
<gene>
    <name evidence="12" type="primary">recF</name>
    <name evidence="15" type="ORF">SAMN05446037_1012124</name>
</gene>
<dbReference type="GO" id="GO:0006302">
    <property type="term" value="P:double-strand break repair"/>
    <property type="evidence" value="ECO:0007669"/>
    <property type="project" value="TreeGrafter"/>
</dbReference>
<feature type="domain" description="RecF/RecN/SMC N-terminal" evidence="14">
    <location>
        <begin position="3"/>
        <end position="346"/>
    </location>
</feature>
<keyword evidence="6 12" id="KW-0547">Nucleotide-binding</keyword>
<evidence type="ECO:0000256" key="8">
    <source>
        <dbReference type="ARBA" id="ARBA00022840"/>
    </source>
</evidence>
<keyword evidence="11 12" id="KW-0742">SOS response</keyword>
<dbReference type="GO" id="GO:0005737">
    <property type="term" value="C:cytoplasm"/>
    <property type="evidence" value="ECO:0007669"/>
    <property type="project" value="UniProtKB-SubCell"/>
</dbReference>
<reference evidence="15 16" key="1">
    <citation type="submission" date="2017-06" db="EMBL/GenBank/DDBJ databases">
        <authorList>
            <person name="Kim H.J."/>
            <person name="Triplett B.A."/>
        </authorList>
    </citation>
    <scope>NUCLEOTIDE SEQUENCE [LARGE SCALE GENOMIC DNA]</scope>
    <source>
        <strain evidence="15 16">SCA</strain>
    </source>
</reference>
<sequence>MIVEELKLMHYRNYKELQLQFHPKLNILVGENAQGKTNILEAIYVAAIGKSFRTNKDQEMIKMLMKNAYIKVKVNKLTDKVAIEIILSKEMNKKIKVNKLSLTKHGDLLGNLNVVLFSPEDLKIVKEGPNERRRFMNNEISQMLPKYYYTLNQYNKILQQRNKILKDYRGKRFDLDIWNEQLINSGAWLIIYRRNFIKRIALLAKLMHRKITEGLETLEIQYDSNVKVKDDDELRDIKINFSNKIEEFKEMEERRRLTLVGPHRDDLIFRINGLDIKNYGSQGQQRTAVLSLKLSELELIKGEVGEYPILLLDDVMSELDAKRQNYLIKNLKNIQTFITTTMTEPLNIKNGEEHKLFKVIDGEVSIFSSK</sequence>
<dbReference type="Proteomes" id="UP000198304">
    <property type="component" value="Unassembled WGS sequence"/>
</dbReference>
<dbReference type="Pfam" id="PF02463">
    <property type="entry name" value="SMC_N"/>
    <property type="match status" value="1"/>
</dbReference>
<keyword evidence="8 12" id="KW-0067">ATP-binding</keyword>
<evidence type="ECO:0000259" key="14">
    <source>
        <dbReference type="Pfam" id="PF02463"/>
    </source>
</evidence>
<dbReference type="Gene3D" id="3.40.50.300">
    <property type="entry name" value="P-loop containing nucleotide triphosphate hydrolases"/>
    <property type="match status" value="1"/>
</dbReference>
<dbReference type="InterPro" id="IPR027417">
    <property type="entry name" value="P-loop_NTPase"/>
</dbReference>
<accession>A0A239FCZ9</accession>
<proteinExistence type="inferred from homology"/>
<dbReference type="RefSeq" id="WP_089283435.1">
    <property type="nucleotide sequence ID" value="NZ_FZOJ01000012.1"/>
</dbReference>
<dbReference type="Gene3D" id="1.20.1050.90">
    <property type="entry name" value="RecF/RecN/SMC, N-terminal domain"/>
    <property type="match status" value="1"/>
</dbReference>
<comment type="similarity">
    <text evidence="2 12 13">Belongs to the RecF family.</text>
</comment>
<keyword evidence="9 12" id="KW-0238">DNA-binding</keyword>
<evidence type="ECO:0000256" key="4">
    <source>
        <dbReference type="ARBA" id="ARBA00022490"/>
    </source>
</evidence>
<keyword evidence="10 12" id="KW-0234">DNA repair</keyword>
<dbReference type="InterPro" id="IPR001238">
    <property type="entry name" value="DNA-binding_RecF"/>
</dbReference>
<dbReference type="GO" id="GO:0000731">
    <property type="term" value="P:DNA synthesis involved in DNA repair"/>
    <property type="evidence" value="ECO:0007669"/>
    <property type="project" value="TreeGrafter"/>
</dbReference>